<comment type="caution">
    <text evidence="4">The sequence shown here is derived from an EMBL/GenBank/DDBJ whole genome shotgun (WGS) entry which is preliminary data.</text>
</comment>
<evidence type="ECO:0000313" key="4">
    <source>
        <dbReference type="EMBL" id="GHA71963.1"/>
    </source>
</evidence>
<proteinExistence type="predicted"/>
<reference evidence="4" key="1">
    <citation type="journal article" date="2014" name="Int. J. Syst. Evol. Microbiol.">
        <title>Complete genome sequence of Corynebacterium casei LMG S-19264T (=DSM 44701T), isolated from a smear-ripened cheese.</title>
        <authorList>
            <consortium name="US DOE Joint Genome Institute (JGI-PGF)"/>
            <person name="Walter F."/>
            <person name="Albersmeier A."/>
            <person name="Kalinowski J."/>
            <person name="Ruckert C."/>
        </authorList>
    </citation>
    <scope>NUCLEOTIDE SEQUENCE</scope>
    <source>
        <strain evidence="4">JCM 4518</strain>
    </source>
</reference>
<keyword evidence="5" id="KW-1185">Reference proteome</keyword>
<feature type="compositionally biased region" description="Basic and acidic residues" evidence="1">
    <location>
        <begin position="144"/>
        <end position="165"/>
    </location>
</feature>
<dbReference type="Pfam" id="PF07811">
    <property type="entry name" value="TadE"/>
    <property type="match status" value="1"/>
</dbReference>
<name>A0A918SXE1_9ACTN</name>
<evidence type="ECO:0000259" key="3">
    <source>
        <dbReference type="Pfam" id="PF07811"/>
    </source>
</evidence>
<keyword evidence="2" id="KW-0812">Transmembrane</keyword>
<evidence type="ECO:0000256" key="1">
    <source>
        <dbReference type="SAM" id="MobiDB-lite"/>
    </source>
</evidence>
<dbReference type="AlphaFoldDB" id="A0A918SXE1"/>
<feature type="region of interest" description="Disordered" evidence="1">
    <location>
        <begin position="1"/>
        <end position="37"/>
    </location>
</feature>
<evidence type="ECO:0000256" key="2">
    <source>
        <dbReference type="SAM" id="Phobius"/>
    </source>
</evidence>
<feature type="compositionally biased region" description="Gly residues" evidence="1">
    <location>
        <begin position="122"/>
        <end position="140"/>
    </location>
</feature>
<accession>A0A918SXE1</accession>
<dbReference type="Proteomes" id="UP000644020">
    <property type="component" value="Unassembled WGS sequence"/>
</dbReference>
<gene>
    <name evidence="4" type="ORF">GCM10010305_12730</name>
</gene>
<evidence type="ECO:0000313" key="5">
    <source>
        <dbReference type="Proteomes" id="UP000644020"/>
    </source>
</evidence>
<keyword evidence="2" id="KW-0472">Membrane</keyword>
<reference evidence="4" key="2">
    <citation type="submission" date="2020-09" db="EMBL/GenBank/DDBJ databases">
        <authorList>
            <person name="Sun Q."/>
            <person name="Ohkuma M."/>
        </authorList>
    </citation>
    <scope>NUCLEOTIDE SEQUENCE</scope>
    <source>
        <strain evidence="4">JCM 4518</strain>
    </source>
</reference>
<protein>
    <recommendedName>
        <fullName evidence="3">TadE-like domain-containing protein</fullName>
    </recommendedName>
</protein>
<feature type="domain" description="TadE-like" evidence="3">
    <location>
        <begin position="177"/>
        <end position="219"/>
    </location>
</feature>
<feature type="compositionally biased region" description="Basic and acidic residues" evidence="1">
    <location>
        <begin position="11"/>
        <end position="20"/>
    </location>
</feature>
<sequence length="294" mass="27901">MSTAPAGTRTDPPRPSEHVPDGTADTTPGAAALGTDPHGCTGACVGTGLRPETSPGDVVVTAGACAGTGLRPGAGPGGAAVGTGPGGGAVGAGLCSGMGLGGGGGRPVSGEAGGGVRMVGGAGGTGGVPPGGAGASGGGARSRTASERRVGAGRRADGGGCDRRGRGAGRGAGRDRGQAAVEYLGFLPLLLIVGLAGLQLGLAAYAAQQAGTAARAAARAGTSDAEDAPSPEAAAAAAVSDWVRPRIERGGGGGEFTVTVTVDIPRVIPFWSFDPVSRTATMPLPRDPEGDDLP</sequence>
<feature type="transmembrane region" description="Helical" evidence="2">
    <location>
        <begin position="183"/>
        <end position="205"/>
    </location>
</feature>
<dbReference type="InterPro" id="IPR012495">
    <property type="entry name" value="TadE-like_dom"/>
</dbReference>
<dbReference type="EMBL" id="BMUL01000003">
    <property type="protein sequence ID" value="GHA71963.1"/>
    <property type="molecule type" value="Genomic_DNA"/>
</dbReference>
<keyword evidence="2" id="KW-1133">Transmembrane helix</keyword>
<feature type="compositionally biased region" description="Low complexity" evidence="1">
    <location>
        <begin position="21"/>
        <end position="37"/>
    </location>
</feature>
<feature type="region of interest" description="Disordered" evidence="1">
    <location>
        <begin position="122"/>
        <end position="174"/>
    </location>
</feature>
<organism evidence="4 5">
    <name type="scientific">Streptomyces termitum</name>
    <dbReference type="NCBI Taxonomy" id="67368"/>
    <lineage>
        <taxon>Bacteria</taxon>
        <taxon>Bacillati</taxon>
        <taxon>Actinomycetota</taxon>
        <taxon>Actinomycetes</taxon>
        <taxon>Kitasatosporales</taxon>
        <taxon>Streptomycetaceae</taxon>
        <taxon>Streptomyces</taxon>
    </lineage>
</organism>